<evidence type="ECO:0000313" key="2">
    <source>
        <dbReference type="Proteomes" id="UP000026961"/>
    </source>
</evidence>
<dbReference type="Proteomes" id="UP000026961">
    <property type="component" value="Chromosome 1"/>
</dbReference>
<reference evidence="1" key="1">
    <citation type="submission" date="2013-08" db="EMBL/GenBank/DDBJ databases">
        <title>Oryza genome evolution.</title>
        <authorList>
            <person name="Wing R.A."/>
            <person name="Panaud O."/>
            <person name="Oliveira A.C."/>
        </authorList>
    </citation>
    <scope>NUCLEOTIDE SEQUENCE</scope>
</reference>
<dbReference type="HOGENOM" id="CLU_152831_0_0_1"/>
<keyword evidence="2" id="KW-1185">Reference proteome</keyword>
<reference evidence="1" key="3">
    <citation type="submission" date="2018-05" db="EMBL/GenBank/DDBJ databases">
        <title>OgluRS3 (Oryza glumaepatula Reference Sequence Version 3).</title>
        <authorList>
            <person name="Zhang J."/>
            <person name="Kudrna D."/>
            <person name="Lee S."/>
            <person name="Talag J."/>
            <person name="Welchert J."/>
            <person name="Wing R.A."/>
        </authorList>
    </citation>
    <scope>NUCLEOTIDE SEQUENCE [LARGE SCALE GENOMIC DNA]</scope>
</reference>
<accession>A0A0D9Y5Z0</accession>
<sequence length="115" mass="12597">MPVADRNAVSWTAAIGVLMRAGRVCRMLQCHDFCVLQQRSCPRCFYALFEGMPRKNVISWIAMISGGQMWATGRMKPTPSTLACANVPDILLGLQMAKLPSLVIGSCLFGRSSCE</sequence>
<protein>
    <submittedName>
        <fullName evidence="1">Uncharacterized protein</fullName>
    </submittedName>
</protein>
<organism evidence="1">
    <name type="scientific">Oryza glumipatula</name>
    <dbReference type="NCBI Taxonomy" id="40148"/>
    <lineage>
        <taxon>Eukaryota</taxon>
        <taxon>Viridiplantae</taxon>
        <taxon>Streptophyta</taxon>
        <taxon>Embryophyta</taxon>
        <taxon>Tracheophyta</taxon>
        <taxon>Spermatophyta</taxon>
        <taxon>Magnoliopsida</taxon>
        <taxon>Liliopsida</taxon>
        <taxon>Poales</taxon>
        <taxon>Poaceae</taxon>
        <taxon>BOP clade</taxon>
        <taxon>Oryzoideae</taxon>
        <taxon>Oryzeae</taxon>
        <taxon>Oryzinae</taxon>
        <taxon>Oryza</taxon>
    </lineage>
</organism>
<dbReference type="EnsemblPlants" id="OGLUM01G10410.1">
    <property type="protein sequence ID" value="OGLUM01G10410.1"/>
    <property type="gene ID" value="OGLUM01G10410"/>
</dbReference>
<dbReference type="Gramene" id="OGLUM01G10410.1">
    <property type="protein sequence ID" value="OGLUM01G10410.1"/>
    <property type="gene ID" value="OGLUM01G10410"/>
</dbReference>
<dbReference type="AlphaFoldDB" id="A0A0D9Y5Z0"/>
<reference evidence="1" key="2">
    <citation type="submission" date="2015-04" db="UniProtKB">
        <authorList>
            <consortium name="EnsemblPlants"/>
        </authorList>
    </citation>
    <scope>IDENTIFICATION</scope>
</reference>
<name>A0A0D9Y5Z0_9ORYZ</name>
<evidence type="ECO:0000313" key="1">
    <source>
        <dbReference type="EnsemblPlants" id="OGLUM01G10410.1"/>
    </source>
</evidence>
<proteinExistence type="predicted"/>